<keyword evidence="2" id="KW-1185">Reference proteome</keyword>
<proteinExistence type="predicted"/>
<reference evidence="1 2" key="1">
    <citation type="submission" date="2016-10" db="EMBL/GenBank/DDBJ databases">
        <authorList>
            <person name="Varghese N."/>
            <person name="Submissions S."/>
        </authorList>
    </citation>
    <scope>NUCLEOTIDE SEQUENCE [LARGE SCALE GENOMIC DNA]</scope>
    <source>
        <strain evidence="1 2">DSM 16392</strain>
    </source>
</reference>
<gene>
    <name evidence="1" type="ORF">SAMN04488518_103158</name>
</gene>
<protein>
    <recommendedName>
        <fullName evidence="3">Transposase</fullName>
    </recommendedName>
</protein>
<dbReference type="EMBL" id="FOSK01000003">
    <property type="protein sequence ID" value="SFK23153.1"/>
    <property type="molecule type" value="Genomic_DNA"/>
</dbReference>
<evidence type="ECO:0000313" key="1">
    <source>
        <dbReference type="EMBL" id="SFK23153.1"/>
    </source>
</evidence>
<comment type="caution">
    <text evidence="1">The sequence shown here is derived from an EMBL/GenBank/DDBJ whole genome shotgun (WGS) entry which is preliminary data.</text>
</comment>
<name>A0A1I3XUJ9_9HYPH</name>
<accession>A0A1I3XUJ9</accession>
<evidence type="ECO:0008006" key="3">
    <source>
        <dbReference type="Google" id="ProtNLM"/>
    </source>
</evidence>
<dbReference type="Proteomes" id="UP000199598">
    <property type="component" value="Unassembled WGS sequence"/>
</dbReference>
<sequence length="39" mass="4652">MLNELILYRANLKGKKMDVHRHATFRFQIRRIVNGLLKG</sequence>
<evidence type="ECO:0000313" key="2">
    <source>
        <dbReference type="Proteomes" id="UP000199598"/>
    </source>
</evidence>
<organism evidence="1 2">
    <name type="scientific">Pseudovibrio ascidiaceicola</name>
    <dbReference type="NCBI Taxonomy" id="285279"/>
    <lineage>
        <taxon>Bacteria</taxon>
        <taxon>Pseudomonadati</taxon>
        <taxon>Pseudomonadota</taxon>
        <taxon>Alphaproteobacteria</taxon>
        <taxon>Hyphomicrobiales</taxon>
        <taxon>Stappiaceae</taxon>
        <taxon>Pseudovibrio</taxon>
    </lineage>
</organism>